<evidence type="ECO:0000313" key="1">
    <source>
        <dbReference type="EMBL" id="KNF01737.1"/>
    </source>
</evidence>
<accession>A0A0L0VR97</accession>
<gene>
    <name evidence="1" type="ORF">PSTG_05164</name>
</gene>
<name>A0A0L0VR97_9BASI</name>
<dbReference type="AlphaFoldDB" id="A0A0L0VR97"/>
<comment type="caution">
    <text evidence="1">The sequence shown here is derived from an EMBL/GenBank/DDBJ whole genome shotgun (WGS) entry which is preliminary data.</text>
</comment>
<evidence type="ECO:0000313" key="2">
    <source>
        <dbReference type="Proteomes" id="UP000054564"/>
    </source>
</evidence>
<dbReference type="EMBL" id="AJIL01000028">
    <property type="protein sequence ID" value="KNF01737.1"/>
    <property type="molecule type" value="Genomic_DNA"/>
</dbReference>
<protein>
    <submittedName>
        <fullName evidence="1">Uncharacterized protein</fullName>
    </submittedName>
</protein>
<sequence>MFARLAAPSVKFADLVKAGFRAKYKRVLRCDYRYHGPPAQTKLDLCDGDEQIPLGYPARLLADFLETLIGKSPFEIDLGLTADADSDVLPRRGLPSSNHLTLISDKPHGTRLSRSTKLDVKNIEFCGIHHHIQDEDVNWGASYERHRICTGIKRVKNPSLISPCEPRARKNDIHGRKPKPRRAVKEFIRNFLVWAPSIVSPQAYAPH</sequence>
<keyword evidence="2" id="KW-1185">Reference proteome</keyword>
<reference evidence="2" key="1">
    <citation type="submission" date="2014-03" db="EMBL/GenBank/DDBJ databases">
        <title>The Genome Sequence of Puccinia striiformis f. sp. tritici PST-78.</title>
        <authorList>
            <consortium name="The Broad Institute Genome Sequencing Platform"/>
            <person name="Cuomo C."/>
            <person name="Hulbert S."/>
            <person name="Chen X."/>
            <person name="Walker B."/>
            <person name="Young S.K."/>
            <person name="Zeng Q."/>
            <person name="Gargeya S."/>
            <person name="Fitzgerald M."/>
            <person name="Haas B."/>
            <person name="Abouelleil A."/>
            <person name="Alvarado L."/>
            <person name="Arachchi H.M."/>
            <person name="Berlin A.M."/>
            <person name="Chapman S.B."/>
            <person name="Goldberg J."/>
            <person name="Griggs A."/>
            <person name="Gujja S."/>
            <person name="Hansen M."/>
            <person name="Howarth C."/>
            <person name="Imamovic A."/>
            <person name="Larimer J."/>
            <person name="McCowan C."/>
            <person name="Montmayeur A."/>
            <person name="Murphy C."/>
            <person name="Neiman D."/>
            <person name="Pearson M."/>
            <person name="Priest M."/>
            <person name="Roberts A."/>
            <person name="Saif S."/>
            <person name="Shea T."/>
            <person name="Sisk P."/>
            <person name="Sykes S."/>
            <person name="Wortman J."/>
            <person name="Nusbaum C."/>
            <person name="Birren B."/>
        </authorList>
    </citation>
    <scope>NUCLEOTIDE SEQUENCE [LARGE SCALE GENOMIC DNA]</scope>
    <source>
        <strain evidence="2">race PST-78</strain>
    </source>
</reference>
<organism evidence="1 2">
    <name type="scientific">Puccinia striiformis f. sp. tritici PST-78</name>
    <dbReference type="NCBI Taxonomy" id="1165861"/>
    <lineage>
        <taxon>Eukaryota</taxon>
        <taxon>Fungi</taxon>
        <taxon>Dikarya</taxon>
        <taxon>Basidiomycota</taxon>
        <taxon>Pucciniomycotina</taxon>
        <taxon>Pucciniomycetes</taxon>
        <taxon>Pucciniales</taxon>
        <taxon>Pucciniaceae</taxon>
        <taxon>Puccinia</taxon>
    </lineage>
</organism>
<proteinExistence type="predicted"/>
<dbReference type="Proteomes" id="UP000054564">
    <property type="component" value="Unassembled WGS sequence"/>
</dbReference>
<dbReference type="STRING" id="1165861.A0A0L0VR97"/>